<dbReference type="SUPFAM" id="SSF53756">
    <property type="entry name" value="UDP-Glycosyltransferase/glycogen phosphorylase"/>
    <property type="match status" value="1"/>
</dbReference>
<evidence type="ECO:0000313" key="1">
    <source>
        <dbReference type="EMBL" id="EGJ34066.1"/>
    </source>
</evidence>
<dbReference type="AlphaFoldDB" id="F4XN07"/>
<dbReference type="Proteomes" id="UP000003959">
    <property type="component" value="Unassembled WGS sequence"/>
</dbReference>
<dbReference type="HOGENOM" id="CLU_3137794_0_0_3"/>
<gene>
    <name evidence="1" type="ORF">LYNGBM3L_20870</name>
</gene>
<protein>
    <submittedName>
        <fullName evidence="1">Uncharacterized protein</fullName>
    </submittedName>
</protein>
<name>F4XN07_9CYAN</name>
<dbReference type="RefSeq" id="WP_008181150.1">
    <property type="nucleotide sequence ID" value="NZ_GL890840.1"/>
</dbReference>
<evidence type="ECO:0000313" key="2">
    <source>
        <dbReference type="Proteomes" id="UP000003959"/>
    </source>
</evidence>
<dbReference type="Gene3D" id="3.40.50.2000">
    <property type="entry name" value="Glycogen Phosphorylase B"/>
    <property type="match status" value="1"/>
</dbReference>
<accession>F4XN07</accession>
<sequence>MTHFGIICPAASGHLNPITTLGYELKQRGHRVTVLGIEDPQPKVLARGL</sequence>
<organism evidence="1 2">
    <name type="scientific">Moorena producens 3L</name>
    <dbReference type="NCBI Taxonomy" id="489825"/>
    <lineage>
        <taxon>Bacteria</taxon>
        <taxon>Bacillati</taxon>
        <taxon>Cyanobacteriota</taxon>
        <taxon>Cyanophyceae</taxon>
        <taxon>Coleofasciculales</taxon>
        <taxon>Coleofasciculaceae</taxon>
        <taxon>Moorena</taxon>
    </lineage>
</organism>
<proteinExistence type="predicted"/>
<reference evidence="2" key="1">
    <citation type="journal article" date="2011" name="Proc. Natl. Acad. Sci. U.S.A.">
        <title>Genomic insights into the physiology and ecology of the marine filamentous cyanobacterium Lyngbya majuscula.</title>
        <authorList>
            <person name="Jones A.C."/>
            <person name="Monroe E.A."/>
            <person name="Podell S."/>
            <person name="Hess W.R."/>
            <person name="Klages S."/>
            <person name="Esquenazi E."/>
            <person name="Niessen S."/>
            <person name="Hoover H."/>
            <person name="Rothmann M."/>
            <person name="Lasken R.S."/>
            <person name="Yates J.R.III."/>
            <person name="Reinhardt R."/>
            <person name="Kube M."/>
            <person name="Burkart M.D."/>
            <person name="Allen E.E."/>
            <person name="Dorrestein P.C."/>
            <person name="Gerwick W.H."/>
            <person name="Gerwick L."/>
        </authorList>
    </citation>
    <scope>NUCLEOTIDE SEQUENCE [LARGE SCALE GENOMIC DNA]</scope>
    <source>
        <strain evidence="2">3L</strain>
    </source>
</reference>
<keyword evidence="2" id="KW-1185">Reference proteome</keyword>
<dbReference type="OrthoDB" id="583702at2"/>
<dbReference type="eggNOG" id="COG1819">
    <property type="taxonomic scope" value="Bacteria"/>
</dbReference>
<dbReference type="EMBL" id="GL890840">
    <property type="protein sequence ID" value="EGJ34066.1"/>
    <property type="molecule type" value="Genomic_DNA"/>
</dbReference>